<protein>
    <submittedName>
        <fullName evidence="2">Helix-turn-helix transcriptional regulator</fullName>
    </submittedName>
</protein>
<dbReference type="CDD" id="cd00093">
    <property type="entry name" value="HTH_XRE"/>
    <property type="match status" value="1"/>
</dbReference>
<gene>
    <name evidence="2" type="ORF">EZH22_30995</name>
</gene>
<sequence>MKEIGGRLHAIRQRAGLSQRDFSDRLGIGFTTWQAIESGRNVPSGETLLKIAALGFNPGWILTGQGCMRTEDPGEMGGSEARVDPAGAGVDPELMGRVVDTIARVAKAGGASIPPIDLGRRAAEKYTELVAATANPDERLAMLKLLAVQLRAEFSANAISHEKGAP</sequence>
<accession>A0A974SM21</accession>
<dbReference type="SMART" id="SM00530">
    <property type="entry name" value="HTH_XRE"/>
    <property type="match status" value="1"/>
</dbReference>
<evidence type="ECO:0000313" key="3">
    <source>
        <dbReference type="Proteomes" id="UP000596427"/>
    </source>
</evidence>
<dbReference type="EMBL" id="CP063365">
    <property type="protein sequence ID" value="QRG10267.1"/>
    <property type="molecule type" value="Genomic_DNA"/>
</dbReference>
<dbReference type="GO" id="GO:0003677">
    <property type="term" value="F:DNA binding"/>
    <property type="evidence" value="ECO:0007669"/>
    <property type="project" value="InterPro"/>
</dbReference>
<evidence type="ECO:0000313" key="2">
    <source>
        <dbReference type="EMBL" id="QRG10267.1"/>
    </source>
</evidence>
<geneLocation type="plasmid" evidence="2 3">
    <name>unnamed3</name>
</geneLocation>
<reference evidence="2 3" key="1">
    <citation type="submission" date="2020-10" db="EMBL/GenBank/DDBJ databases">
        <title>Degradation of 1,4-Dioxane by Xanthobacter sp. YN2, via a Novel Group-2 Soluble Di-Iron Monooxygenase.</title>
        <authorList>
            <person name="Ma F."/>
            <person name="Wang Y."/>
            <person name="Yang J."/>
            <person name="Guo H."/>
            <person name="Su D."/>
            <person name="Yu L."/>
        </authorList>
    </citation>
    <scope>NUCLEOTIDE SEQUENCE [LARGE SCALE GENOMIC DNA]</scope>
    <source>
        <strain evidence="2 3">YN2</strain>
        <plasmid evidence="2 3">unnamed3</plasmid>
    </source>
</reference>
<name>A0A974SM21_9HYPH</name>
<proteinExistence type="predicted"/>
<dbReference type="InterPro" id="IPR001387">
    <property type="entry name" value="Cro/C1-type_HTH"/>
</dbReference>
<dbReference type="PROSITE" id="PS50943">
    <property type="entry name" value="HTH_CROC1"/>
    <property type="match status" value="1"/>
</dbReference>
<dbReference type="Pfam" id="PF13560">
    <property type="entry name" value="HTH_31"/>
    <property type="match status" value="1"/>
</dbReference>
<dbReference type="KEGG" id="xdi:EZH22_30995"/>
<dbReference type="SUPFAM" id="SSF47413">
    <property type="entry name" value="lambda repressor-like DNA-binding domains"/>
    <property type="match status" value="1"/>
</dbReference>
<dbReference type="Gene3D" id="1.10.260.40">
    <property type="entry name" value="lambda repressor-like DNA-binding domains"/>
    <property type="match status" value="1"/>
</dbReference>
<evidence type="ECO:0000259" key="1">
    <source>
        <dbReference type="PROSITE" id="PS50943"/>
    </source>
</evidence>
<feature type="domain" description="HTH cro/C1-type" evidence="1">
    <location>
        <begin position="8"/>
        <end position="61"/>
    </location>
</feature>
<organism evidence="2 3">
    <name type="scientific">Xanthobacter dioxanivorans</name>
    <dbReference type="NCBI Taxonomy" id="2528964"/>
    <lineage>
        <taxon>Bacteria</taxon>
        <taxon>Pseudomonadati</taxon>
        <taxon>Pseudomonadota</taxon>
        <taxon>Alphaproteobacteria</taxon>
        <taxon>Hyphomicrobiales</taxon>
        <taxon>Xanthobacteraceae</taxon>
        <taxon>Xanthobacter</taxon>
    </lineage>
</organism>
<dbReference type="AlphaFoldDB" id="A0A974SM21"/>
<dbReference type="InterPro" id="IPR010982">
    <property type="entry name" value="Lambda_DNA-bd_dom_sf"/>
</dbReference>
<dbReference type="RefSeq" id="WP_203197137.1">
    <property type="nucleotide sequence ID" value="NZ_CP063365.1"/>
</dbReference>
<keyword evidence="3" id="KW-1185">Reference proteome</keyword>
<keyword evidence="2" id="KW-0614">Plasmid</keyword>
<dbReference type="Proteomes" id="UP000596427">
    <property type="component" value="Plasmid unnamed3"/>
</dbReference>